<gene>
    <name evidence="1" type="ORF">HMPREF1218_1866</name>
</gene>
<evidence type="ECO:0000313" key="1">
    <source>
        <dbReference type="EMBL" id="ERK04061.1"/>
    </source>
</evidence>
<proteinExistence type="predicted"/>
<dbReference type="AlphaFoldDB" id="U2LIK3"/>
<comment type="caution">
    <text evidence="1">The sequence shown here is derived from an EMBL/GenBank/DDBJ whole genome shotgun (WGS) entry which is preliminary data.</text>
</comment>
<sequence length="39" mass="4554">MLSDEIIFRLIKAGKLYIEIEVAFKPNITPMSNQFKLKI</sequence>
<dbReference type="EMBL" id="AWET01000006">
    <property type="protein sequence ID" value="ERK04061.1"/>
    <property type="molecule type" value="Genomic_DNA"/>
</dbReference>
<accession>U2LIK3</accession>
<dbReference type="Proteomes" id="UP000016600">
    <property type="component" value="Unassembled WGS sequence"/>
</dbReference>
<keyword evidence="2" id="KW-1185">Reference proteome</keyword>
<organism evidence="1 2">
    <name type="scientific">Hoylesella pleuritidis F0068</name>
    <dbReference type="NCBI Taxonomy" id="1081904"/>
    <lineage>
        <taxon>Bacteria</taxon>
        <taxon>Pseudomonadati</taxon>
        <taxon>Bacteroidota</taxon>
        <taxon>Bacteroidia</taxon>
        <taxon>Bacteroidales</taxon>
        <taxon>Prevotellaceae</taxon>
        <taxon>Hoylesella</taxon>
    </lineage>
</organism>
<protein>
    <submittedName>
        <fullName evidence="1">Uncharacterized protein</fullName>
    </submittedName>
</protein>
<evidence type="ECO:0000313" key="2">
    <source>
        <dbReference type="Proteomes" id="UP000016600"/>
    </source>
</evidence>
<name>U2LIK3_9BACT</name>
<reference evidence="1 2" key="1">
    <citation type="submission" date="2013-08" db="EMBL/GenBank/DDBJ databases">
        <authorList>
            <person name="Durkin A.S."/>
            <person name="Haft D.R."/>
            <person name="McCorrison J."/>
            <person name="Torralba M."/>
            <person name="Gillis M."/>
            <person name="Haft D.H."/>
            <person name="Methe B."/>
            <person name="Sutton G."/>
            <person name="Nelson K.E."/>
        </authorList>
    </citation>
    <scope>NUCLEOTIDE SEQUENCE [LARGE SCALE GENOMIC DNA]</scope>
    <source>
        <strain evidence="1 2">F0068</strain>
    </source>
</reference>